<dbReference type="Proteomes" id="UP000237000">
    <property type="component" value="Unassembled WGS sequence"/>
</dbReference>
<protein>
    <submittedName>
        <fullName evidence="1">Uncharacterized protein</fullName>
    </submittedName>
</protein>
<gene>
    <name evidence="1" type="ORF">TorRG33x02_001930</name>
</gene>
<dbReference type="InParanoid" id="A0A2P5G1J3"/>
<organism evidence="1 2">
    <name type="scientific">Trema orientale</name>
    <name type="common">Charcoal tree</name>
    <name type="synonym">Celtis orientalis</name>
    <dbReference type="NCBI Taxonomy" id="63057"/>
    <lineage>
        <taxon>Eukaryota</taxon>
        <taxon>Viridiplantae</taxon>
        <taxon>Streptophyta</taxon>
        <taxon>Embryophyta</taxon>
        <taxon>Tracheophyta</taxon>
        <taxon>Spermatophyta</taxon>
        <taxon>Magnoliopsida</taxon>
        <taxon>eudicotyledons</taxon>
        <taxon>Gunneridae</taxon>
        <taxon>Pentapetalae</taxon>
        <taxon>rosids</taxon>
        <taxon>fabids</taxon>
        <taxon>Rosales</taxon>
        <taxon>Cannabaceae</taxon>
        <taxon>Trema</taxon>
    </lineage>
</organism>
<keyword evidence="2" id="KW-1185">Reference proteome</keyword>
<sequence length="104" mass="12497">MGMFEISFKKRVLSVIFTIFYLPDHWIGLYLEQMRSHKWKGKSTKANHLEVTFLFKCKECKEALHEEHLTPLLPSLLELRNQQFQFFEDLEIGKIWHTISLIDE</sequence>
<dbReference type="AlphaFoldDB" id="A0A2P5G1J3"/>
<evidence type="ECO:0000313" key="1">
    <source>
        <dbReference type="EMBL" id="POO03889.1"/>
    </source>
</evidence>
<accession>A0A2P5G1J3</accession>
<evidence type="ECO:0000313" key="2">
    <source>
        <dbReference type="Proteomes" id="UP000237000"/>
    </source>
</evidence>
<name>A0A2P5G1J3_TREOI</name>
<reference evidence="2" key="1">
    <citation type="submission" date="2016-06" db="EMBL/GenBank/DDBJ databases">
        <title>Parallel loss of symbiosis genes in relatives of nitrogen-fixing non-legume Parasponia.</title>
        <authorList>
            <person name="Van Velzen R."/>
            <person name="Holmer R."/>
            <person name="Bu F."/>
            <person name="Rutten L."/>
            <person name="Van Zeijl A."/>
            <person name="Liu W."/>
            <person name="Santuari L."/>
            <person name="Cao Q."/>
            <person name="Sharma T."/>
            <person name="Shen D."/>
            <person name="Roswanjaya Y."/>
            <person name="Wardhani T."/>
            <person name="Kalhor M.S."/>
            <person name="Jansen J."/>
            <person name="Van den Hoogen J."/>
            <person name="Gungor B."/>
            <person name="Hartog M."/>
            <person name="Hontelez J."/>
            <person name="Verver J."/>
            <person name="Yang W.-C."/>
            <person name="Schijlen E."/>
            <person name="Repin R."/>
            <person name="Schilthuizen M."/>
            <person name="Schranz E."/>
            <person name="Heidstra R."/>
            <person name="Miyata K."/>
            <person name="Fedorova E."/>
            <person name="Kohlen W."/>
            <person name="Bisseling T."/>
            <person name="Smit S."/>
            <person name="Geurts R."/>
        </authorList>
    </citation>
    <scope>NUCLEOTIDE SEQUENCE [LARGE SCALE GENOMIC DNA]</scope>
    <source>
        <strain evidence="2">cv. RG33-2</strain>
    </source>
</reference>
<proteinExistence type="predicted"/>
<dbReference type="EMBL" id="JXTC01000001">
    <property type="protein sequence ID" value="POO03889.1"/>
    <property type="molecule type" value="Genomic_DNA"/>
</dbReference>
<comment type="caution">
    <text evidence="1">The sequence shown here is derived from an EMBL/GenBank/DDBJ whole genome shotgun (WGS) entry which is preliminary data.</text>
</comment>